<evidence type="ECO:0008006" key="5">
    <source>
        <dbReference type="Google" id="ProtNLM"/>
    </source>
</evidence>
<evidence type="ECO:0000313" key="4">
    <source>
        <dbReference type="Proteomes" id="UP000075238"/>
    </source>
</evidence>
<accession>A0A142JRD6</accession>
<dbReference type="EMBL" id="CP014845">
    <property type="protein sequence ID" value="AMR80648.1"/>
    <property type="molecule type" value="Genomic_DNA"/>
</dbReference>
<protein>
    <recommendedName>
        <fullName evidence="5">Lipoprotein</fullName>
    </recommendedName>
</protein>
<organism evidence="3 4">
    <name type="scientific">Cupriavidus nantongensis</name>
    <dbReference type="NCBI Taxonomy" id="1796606"/>
    <lineage>
        <taxon>Bacteria</taxon>
        <taxon>Pseudomonadati</taxon>
        <taxon>Pseudomonadota</taxon>
        <taxon>Betaproteobacteria</taxon>
        <taxon>Burkholderiales</taxon>
        <taxon>Burkholderiaceae</taxon>
        <taxon>Cupriavidus</taxon>
    </lineage>
</organism>
<evidence type="ECO:0000256" key="2">
    <source>
        <dbReference type="SAM" id="SignalP"/>
    </source>
</evidence>
<evidence type="ECO:0000256" key="1">
    <source>
        <dbReference type="SAM" id="MobiDB-lite"/>
    </source>
</evidence>
<proteinExistence type="predicted"/>
<gene>
    <name evidence="3" type="ORF">A2G96_22675</name>
</gene>
<dbReference type="Proteomes" id="UP000075238">
    <property type="component" value="Chromosome 2"/>
</dbReference>
<keyword evidence="2" id="KW-0732">Signal</keyword>
<reference evidence="3 4" key="1">
    <citation type="submission" date="2016-03" db="EMBL/GenBank/DDBJ databases">
        <title>Complete genome sequence of a novel chlorpyrifos degrading bacterium, Cupriavidus nantongensis sp. X1.</title>
        <authorList>
            <person name="Fang L."/>
        </authorList>
    </citation>
    <scope>NUCLEOTIDE SEQUENCE [LARGE SCALE GENOMIC DNA]</scope>
    <source>
        <strain evidence="3 4">X1</strain>
    </source>
</reference>
<keyword evidence="4" id="KW-1185">Reference proteome</keyword>
<evidence type="ECO:0000313" key="3">
    <source>
        <dbReference type="EMBL" id="AMR80648.1"/>
    </source>
</evidence>
<dbReference type="PROSITE" id="PS51257">
    <property type="entry name" value="PROKAR_LIPOPROTEIN"/>
    <property type="match status" value="1"/>
</dbReference>
<dbReference type="AlphaFoldDB" id="A0A142JRD6"/>
<feature type="region of interest" description="Disordered" evidence="1">
    <location>
        <begin position="36"/>
        <end position="72"/>
    </location>
</feature>
<dbReference type="KEGG" id="cnan:A2G96_22675"/>
<name>A0A142JRD6_9BURK</name>
<feature type="chain" id="PRO_5012542891" description="Lipoprotein" evidence="2">
    <location>
        <begin position="16"/>
        <end position="72"/>
    </location>
</feature>
<feature type="compositionally biased region" description="Low complexity" evidence="1">
    <location>
        <begin position="43"/>
        <end position="57"/>
    </location>
</feature>
<sequence>MRPTLLLHSARPWLAAGTLTLALMLAACGGDDSSGAAGGTLQPGAANGNAPDAAGKPGHTGKPGNCSTRCAP</sequence>
<feature type="signal peptide" evidence="2">
    <location>
        <begin position="1"/>
        <end position="15"/>
    </location>
</feature>